<dbReference type="InterPro" id="IPR013216">
    <property type="entry name" value="Methyltransf_11"/>
</dbReference>
<dbReference type="InterPro" id="IPR052356">
    <property type="entry name" value="Thiol_S-MT"/>
</dbReference>
<keyword evidence="2" id="KW-0808">Transferase</keyword>
<dbReference type="InterPro" id="IPR029063">
    <property type="entry name" value="SAM-dependent_MTases_sf"/>
</dbReference>
<dbReference type="CDD" id="cd02440">
    <property type="entry name" value="AdoMet_MTases"/>
    <property type="match status" value="1"/>
</dbReference>
<dbReference type="Pfam" id="PF08241">
    <property type="entry name" value="Methyltransf_11"/>
    <property type="match status" value="1"/>
</dbReference>
<dbReference type="Gene3D" id="3.40.50.150">
    <property type="entry name" value="Vaccinia Virus protein VP39"/>
    <property type="match status" value="1"/>
</dbReference>
<proteinExistence type="predicted"/>
<dbReference type="RefSeq" id="WP_189038788.1">
    <property type="nucleotide sequence ID" value="NZ_BMMP01000014.1"/>
</dbReference>
<evidence type="ECO:0000313" key="2">
    <source>
        <dbReference type="EMBL" id="GGO54170.1"/>
    </source>
</evidence>
<dbReference type="SUPFAM" id="SSF53335">
    <property type="entry name" value="S-adenosyl-L-methionine-dependent methyltransferases"/>
    <property type="match status" value="1"/>
</dbReference>
<organism evidence="2 3">
    <name type="scientific">Streptomyces daqingensis</name>
    <dbReference type="NCBI Taxonomy" id="1472640"/>
    <lineage>
        <taxon>Bacteria</taxon>
        <taxon>Bacillati</taxon>
        <taxon>Actinomycetota</taxon>
        <taxon>Actinomycetes</taxon>
        <taxon>Kitasatosporales</taxon>
        <taxon>Streptomycetaceae</taxon>
        <taxon>Streptomyces</taxon>
    </lineage>
</organism>
<evidence type="ECO:0000313" key="3">
    <source>
        <dbReference type="Proteomes" id="UP000631535"/>
    </source>
</evidence>
<dbReference type="GO" id="GO:0032259">
    <property type="term" value="P:methylation"/>
    <property type="evidence" value="ECO:0007669"/>
    <property type="project" value="UniProtKB-KW"/>
</dbReference>
<gene>
    <name evidence="2" type="ORF">GCM10012287_42490</name>
</gene>
<name>A0ABQ2MKR8_9ACTN</name>
<feature type="domain" description="Methyltransferase type 11" evidence="1">
    <location>
        <begin position="51"/>
        <end position="145"/>
    </location>
</feature>
<evidence type="ECO:0000259" key="1">
    <source>
        <dbReference type="Pfam" id="PF08241"/>
    </source>
</evidence>
<comment type="caution">
    <text evidence="2">The sequence shown here is derived from an EMBL/GenBank/DDBJ whole genome shotgun (WGS) entry which is preliminary data.</text>
</comment>
<dbReference type="PANTHER" id="PTHR45036">
    <property type="entry name" value="METHYLTRANSFERASE LIKE 7B"/>
    <property type="match status" value="1"/>
</dbReference>
<dbReference type="GO" id="GO:0008168">
    <property type="term" value="F:methyltransferase activity"/>
    <property type="evidence" value="ECO:0007669"/>
    <property type="project" value="UniProtKB-KW"/>
</dbReference>
<accession>A0ABQ2MKR8</accession>
<dbReference type="EMBL" id="BMMP01000014">
    <property type="protein sequence ID" value="GGO54170.1"/>
    <property type="molecule type" value="Genomic_DNA"/>
</dbReference>
<keyword evidence="2" id="KW-0489">Methyltransferase</keyword>
<reference evidence="3" key="1">
    <citation type="journal article" date="2019" name="Int. J. Syst. Evol. Microbiol.">
        <title>The Global Catalogue of Microorganisms (GCM) 10K type strain sequencing project: providing services to taxonomists for standard genome sequencing and annotation.</title>
        <authorList>
            <consortium name="The Broad Institute Genomics Platform"/>
            <consortium name="The Broad Institute Genome Sequencing Center for Infectious Disease"/>
            <person name="Wu L."/>
            <person name="Ma J."/>
        </authorList>
    </citation>
    <scope>NUCLEOTIDE SEQUENCE [LARGE SCALE GENOMIC DNA]</scope>
    <source>
        <strain evidence="3">CGMCC 4.7178</strain>
    </source>
</reference>
<protein>
    <submittedName>
        <fullName evidence="2">Methyltransferase type 11</fullName>
    </submittedName>
</protein>
<keyword evidence="3" id="KW-1185">Reference proteome</keyword>
<sequence>MTPQDAGRSHRSVNRPVFARFYTRLSETADVRAGVGAHRAELLAGLSGQVVEIGPGNGLNFSRYPSAVSRVVAVEPEPHLRKSATAAASQAPVPVEVVPGSAEALPLPDESCDAAVCSLVLCSLPDVPAALAELRRVLRPGGELRFYEHGSAEGRRSMMRLQRLLDRTVWPMLFGGCHTGRDPVGDIGTAGFADVSFRRLLVPAEGPVFPSSFHVLGSARRP</sequence>
<dbReference type="Proteomes" id="UP000631535">
    <property type="component" value="Unassembled WGS sequence"/>
</dbReference>
<dbReference type="PANTHER" id="PTHR45036:SF1">
    <property type="entry name" value="METHYLTRANSFERASE LIKE 7A"/>
    <property type="match status" value="1"/>
</dbReference>